<keyword evidence="1" id="KW-0460">Magnesium</keyword>
<dbReference type="InterPro" id="IPR023299">
    <property type="entry name" value="ATPase_P-typ_cyto_dom_N"/>
</dbReference>
<comment type="caution">
    <text evidence="2">The sequence shown here is derived from an EMBL/GenBank/DDBJ whole genome shotgun (WGS) entry which is preliminary data.</text>
</comment>
<dbReference type="SUPFAM" id="SSF81660">
    <property type="entry name" value="Metal cation-transporting ATPase, ATP-binding domain N"/>
    <property type="match status" value="1"/>
</dbReference>
<name>A0ABQ7BU90_BRACR</name>
<keyword evidence="3" id="KW-1185">Reference proteome</keyword>
<sequence>MPADLQSTAVSEALPIEIPDGGEVEISGSPTEKAILSWAYKLGMKFDTIRSESAIIHAFPFNSGKKRGDLLSMPWRKIACGVWLFACRTQELNKVPKEQEDLDKWSLLEDELTLLAIVGIKIPPRPPRLSYGSKNGIGRGRREAPLKCHRTPTTLSVSSDAEGGVGGSRPDCPEWLHLMRSRKVGRERGAHGKQLFFSFSLSVECCNEFSVQI</sequence>
<dbReference type="EMBL" id="QGKV02000832">
    <property type="protein sequence ID" value="KAF3543426.1"/>
    <property type="molecule type" value="Genomic_DNA"/>
</dbReference>
<dbReference type="PANTHER" id="PTHR24093">
    <property type="entry name" value="CATION TRANSPORTING ATPASE"/>
    <property type="match status" value="1"/>
</dbReference>
<evidence type="ECO:0000256" key="1">
    <source>
        <dbReference type="ARBA" id="ARBA00022842"/>
    </source>
</evidence>
<dbReference type="Gene3D" id="3.40.1110.10">
    <property type="entry name" value="Calcium-transporting ATPase, cytoplasmic domain N"/>
    <property type="match status" value="1"/>
</dbReference>
<accession>A0ABQ7BU90</accession>
<evidence type="ECO:0000313" key="2">
    <source>
        <dbReference type="EMBL" id="KAF3543426.1"/>
    </source>
</evidence>
<gene>
    <name evidence="2" type="ORF">DY000_02001459</name>
</gene>
<dbReference type="PANTHER" id="PTHR24093:SF520">
    <property type="entry name" value="CALCIUM-TRANSPORTING ATPASE 9, PLASMA MEMBRANE-TYPE"/>
    <property type="match status" value="1"/>
</dbReference>
<evidence type="ECO:0000313" key="3">
    <source>
        <dbReference type="Proteomes" id="UP000266723"/>
    </source>
</evidence>
<proteinExistence type="predicted"/>
<reference evidence="2 3" key="1">
    <citation type="journal article" date="2020" name="BMC Genomics">
        <title>Intraspecific diversification of the crop wild relative Brassica cretica Lam. using demographic model selection.</title>
        <authorList>
            <person name="Kioukis A."/>
            <person name="Michalopoulou V.A."/>
            <person name="Briers L."/>
            <person name="Pirintsos S."/>
            <person name="Studholme D.J."/>
            <person name="Pavlidis P."/>
            <person name="Sarris P.F."/>
        </authorList>
    </citation>
    <scope>NUCLEOTIDE SEQUENCE [LARGE SCALE GENOMIC DNA]</scope>
    <source>
        <strain evidence="3">cv. PFS-1207/04</strain>
    </source>
</reference>
<dbReference type="Pfam" id="PF13246">
    <property type="entry name" value="Cation_ATPase"/>
    <property type="match status" value="1"/>
</dbReference>
<organism evidence="2 3">
    <name type="scientific">Brassica cretica</name>
    <name type="common">Mustard</name>
    <dbReference type="NCBI Taxonomy" id="69181"/>
    <lineage>
        <taxon>Eukaryota</taxon>
        <taxon>Viridiplantae</taxon>
        <taxon>Streptophyta</taxon>
        <taxon>Embryophyta</taxon>
        <taxon>Tracheophyta</taxon>
        <taxon>Spermatophyta</taxon>
        <taxon>Magnoliopsida</taxon>
        <taxon>eudicotyledons</taxon>
        <taxon>Gunneridae</taxon>
        <taxon>Pentapetalae</taxon>
        <taxon>rosids</taxon>
        <taxon>malvids</taxon>
        <taxon>Brassicales</taxon>
        <taxon>Brassicaceae</taxon>
        <taxon>Brassiceae</taxon>
        <taxon>Brassica</taxon>
    </lineage>
</organism>
<protein>
    <submittedName>
        <fullName evidence="2">Uncharacterized protein</fullName>
    </submittedName>
</protein>
<dbReference type="Proteomes" id="UP000266723">
    <property type="component" value="Unassembled WGS sequence"/>
</dbReference>